<keyword evidence="5" id="KW-1185">Reference proteome</keyword>
<evidence type="ECO:0000313" key="4">
    <source>
        <dbReference type="EMBL" id="MBB6036454.1"/>
    </source>
</evidence>
<accession>A0A841FKR4</accession>
<name>A0A841FKR4_9ACTN</name>
<dbReference type="InterPro" id="IPR023346">
    <property type="entry name" value="Lysozyme-like_dom_sf"/>
</dbReference>
<dbReference type="Gene3D" id="1.10.530.10">
    <property type="match status" value="1"/>
</dbReference>
<evidence type="ECO:0000313" key="5">
    <source>
        <dbReference type="Proteomes" id="UP000548476"/>
    </source>
</evidence>
<feature type="domain" description="Transglycosylase SLT" evidence="3">
    <location>
        <begin position="147"/>
        <end position="215"/>
    </location>
</feature>
<comment type="caution">
    <text evidence="4">The sequence shown here is derived from an EMBL/GenBank/DDBJ whole genome shotgun (WGS) entry which is preliminary data.</text>
</comment>
<keyword evidence="2" id="KW-0472">Membrane</keyword>
<protein>
    <recommendedName>
        <fullName evidence="3">Transglycosylase SLT domain-containing protein</fullName>
    </recommendedName>
</protein>
<keyword evidence="2" id="KW-0812">Transmembrane</keyword>
<organism evidence="4 5">
    <name type="scientific">Phytomonospora endophytica</name>
    <dbReference type="NCBI Taxonomy" id="714109"/>
    <lineage>
        <taxon>Bacteria</taxon>
        <taxon>Bacillati</taxon>
        <taxon>Actinomycetota</taxon>
        <taxon>Actinomycetes</taxon>
        <taxon>Micromonosporales</taxon>
        <taxon>Micromonosporaceae</taxon>
        <taxon>Phytomonospora</taxon>
    </lineage>
</organism>
<dbReference type="SUPFAM" id="SSF53955">
    <property type="entry name" value="Lysozyme-like"/>
    <property type="match status" value="1"/>
</dbReference>
<proteinExistence type="predicted"/>
<keyword evidence="2" id="KW-1133">Transmembrane helix</keyword>
<dbReference type="EMBL" id="JACHGT010000009">
    <property type="protein sequence ID" value="MBB6036454.1"/>
    <property type="molecule type" value="Genomic_DNA"/>
</dbReference>
<evidence type="ECO:0000256" key="2">
    <source>
        <dbReference type="SAM" id="Phobius"/>
    </source>
</evidence>
<feature type="region of interest" description="Disordered" evidence="1">
    <location>
        <begin position="45"/>
        <end position="123"/>
    </location>
</feature>
<dbReference type="AlphaFoldDB" id="A0A841FKR4"/>
<dbReference type="Proteomes" id="UP000548476">
    <property type="component" value="Unassembled WGS sequence"/>
</dbReference>
<sequence>MRDKLKRIFDRERLARFTAPGRLRFVSLGAVGLLVVGAALLGVVSGGEPTPASSFAGDSSSRRIDDEAARGTDRTAPSATPSSPTPSPDKTPKPEKPTDEPKETERETSTGSGSGPKVDVPADCDHLSGNRAIGCAVMLDEGFGMDQWSCLNTLWDHESGWNHKAENPSSGAYGIPQALPGSKMGSEGDDWATNPATQVKWGLGYIKGRYDSPCGAWGFWQANNWY</sequence>
<feature type="compositionally biased region" description="Basic and acidic residues" evidence="1">
    <location>
        <begin position="60"/>
        <end position="73"/>
    </location>
</feature>
<evidence type="ECO:0000259" key="3">
    <source>
        <dbReference type="Pfam" id="PF01464"/>
    </source>
</evidence>
<dbReference type="Pfam" id="PF01464">
    <property type="entry name" value="SLT"/>
    <property type="match status" value="1"/>
</dbReference>
<feature type="compositionally biased region" description="Basic and acidic residues" evidence="1">
    <location>
        <begin position="90"/>
        <end position="108"/>
    </location>
</feature>
<feature type="transmembrane region" description="Helical" evidence="2">
    <location>
        <begin position="21"/>
        <end position="44"/>
    </location>
</feature>
<dbReference type="RefSeq" id="WP_239122050.1">
    <property type="nucleotide sequence ID" value="NZ_BONT01000029.1"/>
</dbReference>
<evidence type="ECO:0000256" key="1">
    <source>
        <dbReference type="SAM" id="MobiDB-lite"/>
    </source>
</evidence>
<gene>
    <name evidence="4" type="ORF">HNR73_004325</name>
</gene>
<dbReference type="InterPro" id="IPR008258">
    <property type="entry name" value="Transglycosylase_SLT_dom_1"/>
</dbReference>
<reference evidence="4 5" key="1">
    <citation type="submission" date="2020-08" db="EMBL/GenBank/DDBJ databases">
        <title>Genomic Encyclopedia of Type Strains, Phase IV (KMG-IV): sequencing the most valuable type-strain genomes for metagenomic binning, comparative biology and taxonomic classification.</title>
        <authorList>
            <person name="Goeker M."/>
        </authorList>
    </citation>
    <scope>NUCLEOTIDE SEQUENCE [LARGE SCALE GENOMIC DNA]</scope>
    <source>
        <strain evidence="4 5">YIM 65646</strain>
    </source>
</reference>